<evidence type="ECO:0000313" key="2">
    <source>
        <dbReference type="Proteomes" id="UP001179121"/>
    </source>
</evidence>
<dbReference type="InterPro" id="IPR007362">
    <property type="entry name" value="DUF429"/>
</dbReference>
<proteinExistence type="predicted"/>
<name>A0AA86N3R8_9BACT</name>
<dbReference type="EMBL" id="OX365700">
    <property type="protein sequence ID" value="CAI4034154.1"/>
    <property type="molecule type" value="Genomic_DNA"/>
</dbReference>
<dbReference type="AlphaFoldDB" id="A0AA86N3R8"/>
<dbReference type="Proteomes" id="UP001179121">
    <property type="component" value="Chromosome"/>
</dbReference>
<organism evidence="1 2">
    <name type="scientific">Nitrospira tepida</name>
    <dbReference type="NCBI Taxonomy" id="2973512"/>
    <lineage>
        <taxon>Bacteria</taxon>
        <taxon>Pseudomonadati</taxon>
        <taxon>Nitrospirota</taxon>
        <taxon>Nitrospiria</taxon>
        <taxon>Nitrospirales</taxon>
        <taxon>Nitrospiraceae</taxon>
        <taxon>Nitrospira</taxon>
    </lineage>
</organism>
<gene>
    <name evidence="1" type="ORF">DNFV4_04598</name>
</gene>
<dbReference type="KEGG" id="nti:DNFV4_04598"/>
<evidence type="ECO:0008006" key="3">
    <source>
        <dbReference type="Google" id="ProtNLM"/>
    </source>
</evidence>
<dbReference type="RefSeq" id="WP_289271562.1">
    <property type="nucleotide sequence ID" value="NZ_OX365700.1"/>
</dbReference>
<protein>
    <recommendedName>
        <fullName evidence="3">DUF429 domain-containing protein</fullName>
    </recommendedName>
</protein>
<accession>A0AA86N3R8</accession>
<keyword evidence="2" id="KW-1185">Reference proteome</keyword>
<reference evidence="1" key="1">
    <citation type="submission" date="2022-10" db="EMBL/GenBank/DDBJ databases">
        <authorList>
            <person name="Koch H."/>
        </authorList>
    </citation>
    <scope>NUCLEOTIDE SEQUENCE</scope>
    <source>
        <strain evidence="1">DNF</strain>
    </source>
</reference>
<dbReference type="Pfam" id="PF04250">
    <property type="entry name" value="DUF429"/>
    <property type="match status" value="1"/>
</dbReference>
<sequence>MWVAGVDGCRGGWVAVLIELEASRIGRAAIYLAHRVVEILDMEPALHAVAIDIPIGLLDRPEPGGRLCDREARRLLGRPRASSVFNPPLRQQLSAKVYGGSLTKGMSRQTFGLLPKIREVDEALLGSTRGLFYEAHPELAFALVAGRPMTFNKKRVPGRRERVAVLRKLPAPWGDVLGRVLACGEICYRRSKIGRDDLVDAAILSWTASRIAAGQARSLPPAPPVDGLDRPMAIWC</sequence>
<evidence type="ECO:0000313" key="1">
    <source>
        <dbReference type="EMBL" id="CAI4034154.1"/>
    </source>
</evidence>